<feature type="active site" description="Proton donor/acceptor" evidence="2">
    <location>
        <position position="205"/>
    </location>
</feature>
<gene>
    <name evidence="5" type="ORF">QPJ95_19990</name>
</gene>
<dbReference type="InterPro" id="IPR011042">
    <property type="entry name" value="6-blade_b-propeller_TolB-like"/>
</dbReference>
<dbReference type="SUPFAM" id="SSF63829">
    <property type="entry name" value="Calcium-dependent phosphotriesterase"/>
    <property type="match status" value="1"/>
</dbReference>
<dbReference type="PANTHER" id="PTHR10907">
    <property type="entry name" value="REGUCALCIN"/>
    <property type="match status" value="1"/>
</dbReference>
<keyword evidence="6" id="KW-1185">Reference proteome</keyword>
<sequence>MYQVEILQAANATLGEGPLWDARLNVLYWGDLKQNRIFRFDPVTKTQTGQWPLPHKFGCLALTTDPHRLAVVTDRGYELFDLRSGALQLLADPEAGLDLNCYNDGKLDPQGRFWVGSLPLSGSRGEEITDPTGNLYSYEYGQEPVTRTTGIFNTNGLCWSPQGDRFYHIDSWLYTVFSYDFDATSGAITNKQELIHFAPEEGGPDGMCIDQDGCLWIAMWDGWGIQKVSPGGKRLEKITLPVQKPTSCIFAGADLDELIITSASCYLDAPALQKGPNAGALLRVRTGTRGLASPHFHLAEMN</sequence>
<comment type="cofactor">
    <cofactor evidence="3">
        <name>Zn(2+)</name>
        <dbReference type="ChEBI" id="CHEBI:29105"/>
    </cofactor>
    <text evidence="3">Binds 1 divalent metal cation per subunit.</text>
</comment>
<evidence type="ECO:0000256" key="1">
    <source>
        <dbReference type="ARBA" id="ARBA00008853"/>
    </source>
</evidence>
<dbReference type="InterPro" id="IPR013658">
    <property type="entry name" value="SGL"/>
</dbReference>
<dbReference type="Pfam" id="PF08450">
    <property type="entry name" value="SGL"/>
    <property type="match status" value="1"/>
</dbReference>
<keyword evidence="3" id="KW-0862">Zinc</keyword>
<organism evidence="5 6">
    <name type="scientific">Parasedimentitalea psychrophila</name>
    <dbReference type="NCBI Taxonomy" id="2997337"/>
    <lineage>
        <taxon>Bacteria</taxon>
        <taxon>Pseudomonadati</taxon>
        <taxon>Pseudomonadota</taxon>
        <taxon>Alphaproteobacteria</taxon>
        <taxon>Rhodobacterales</taxon>
        <taxon>Paracoccaceae</taxon>
        <taxon>Parasedimentitalea</taxon>
    </lineage>
</organism>
<comment type="similarity">
    <text evidence="1">Belongs to the SMP-30/CGR1 family.</text>
</comment>
<dbReference type="AlphaFoldDB" id="A0A9Y2P695"/>
<evidence type="ECO:0000256" key="2">
    <source>
        <dbReference type="PIRSR" id="PIRSR605511-1"/>
    </source>
</evidence>
<evidence type="ECO:0000259" key="4">
    <source>
        <dbReference type="Pfam" id="PF08450"/>
    </source>
</evidence>
<proteinExistence type="inferred from homology"/>
<dbReference type="InterPro" id="IPR005511">
    <property type="entry name" value="SMP-30"/>
</dbReference>
<dbReference type="EMBL" id="CP127247">
    <property type="protein sequence ID" value="WIY24768.1"/>
    <property type="molecule type" value="Genomic_DNA"/>
</dbReference>
<dbReference type="PANTHER" id="PTHR10907:SF47">
    <property type="entry name" value="REGUCALCIN"/>
    <property type="match status" value="1"/>
</dbReference>
<dbReference type="GO" id="GO:0004341">
    <property type="term" value="F:gluconolactonase activity"/>
    <property type="evidence" value="ECO:0007669"/>
    <property type="project" value="TreeGrafter"/>
</dbReference>
<dbReference type="PRINTS" id="PR01790">
    <property type="entry name" value="SMP30FAMILY"/>
</dbReference>
<dbReference type="GO" id="GO:0005509">
    <property type="term" value="F:calcium ion binding"/>
    <property type="evidence" value="ECO:0007669"/>
    <property type="project" value="TreeGrafter"/>
</dbReference>
<accession>A0A9Y2P695</accession>
<feature type="binding site" evidence="3">
    <location>
        <position position="205"/>
    </location>
    <ligand>
        <name>a divalent metal cation</name>
        <dbReference type="ChEBI" id="CHEBI:60240"/>
    </ligand>
</feature>
<keyword evidence="5" id="KW-0378">Hydrolase</keyword>
<feature type="binding site" evidence="3">
    <location>
        <position position="103"/>
    </location>
    <ligand>
        <name>substrate</name>
    </ligand>
</feature>
<evidence type="ECO:0000256" key="3">
    <source>
        <dbReference type="PIRSR" id="PIRSR605511-2"/>
    </source>
</evidence>
<protein>
    <submittedName>
        <fullName evidence="5">SMP-30/gluconolactonase/LRE family protein</fullName>
        <ecNumber evidence="5">3.1.1.99</ecNumber>
    </submittedName>
</protein>
<evidence type="ECO:0000313" key="6">
    <source>
        <dbReference type="Proteomes" id="UP001238334"/>
    </source>
</evidence>
<feature type="binding site" evidence="3">
    <location>
        <position position="16"/>
    </location>
    <ligand>
        <name>a divalent metal cation</name>
        <dbReference type="ChEBI" id="CHEBI:60240"/>
    </ligand>
</feature>
<dbReference type="KEGG" id="ppso:QPJ95_19990"/>
<dbReference type="Proteomes" id="UP001238334">
    <property type="component" value="Chromosome"/>
</dbReference>
<feature type="binding site" evidence="3">
    <location>
        <position position="155"/>
    </location>
    <ligand>
        <name>a divalent metal cation</name>
        <dbReference type="ChEBI" id="CHEBI:60240"/>
    </ligand>
</feature>
<dbReference type="GO" id="GO:0019853">
    <property type="term" value="P:L-ascorbic acid biosynthetic process"/>
    <property type="evidence" value="ECO:0007669"/>
    <property type="project" value="TreeGrafter"/>
</dbReference>
<dbReference type="RefSeq" id="WP_270920365.1">
    <property type="nucleotide sequence ID" value="NZ_CP127247.1"/>
</dbReference>
<keyword evidence="3" id="KW-0479">Metal-binding</keyword>
<feature type="domain" description="SMP-30/Gluconolactonase/LRE-like region" evidence="4">
    <location>
        <begin position="14"/>
        <end position="264"/>
    </location>
</feature>
<dbReference type="Gene3D" id="2.120.10.30">
    <property type="entry name" value="TolB, C-terminal domain"/>
    <property type="match status" value="1"/>
</dbReference>
<name>A0A9Y2P695_9RHOB</name>
<reference evidence="5 6" key="1">
    <citation type="submission" date="2023-06" db="EMBL/GenBank/DDBJ databases">
        <title>Parasedimentitalea psychrophila sp. nov., a psychrophilic bacterium isolated from deep-sea sediment.</title>
        <authorList>
            <person name="Li A."/>
        </authorList>
    </citation>
    <scope>NUCLEOTIDE SEQUENCE [LARGE SCALE GENOMIC DNA]</scope>
    <source>
        <strain evidence="5 6">QS115</strain>
    </source>
</reference>
<dbReference type="EC" id="3.1.1.99" evidence="5"/>
<evidence type="ECO:0000313" key="5">
    <source>
        <dbReference type="EMBL" id="WIY24768.1"/>
    </source>
</evidence>